<dbReference type="SUPFAM" id="SSF49493">
    <property type="entry name" value="HSP40/DnaJ peptide-binding domain"/>
    <property type="match status" value="2"/>
</dbReference>
<dbReference type="GO" id="GO:0051087">
    <property type="term" value="F:protein-folding chaperone binding"/>
    <property type="evidence" value="ECO:0007669"/>
    <property type="project" value="TreeGrafter"/>
</dbReference>
<organism evidence="3 4">
    <name type="scientific">Protomyces lactucae-debilis</name>
    <dbReference type="NCBI Taxonomy" id="2754530"/>
    <lineage>
        <taxon>Eukaryota</taxon>
        <taxon>Fungi</taxon>
        <taxon>Dikarya</taxon>
        <taxon>Ascomycota</taxon>
        <taxon>Taphrinomycotina</taxon>
        <taxon>Taphrinomycetes</taxon>
        <taxon>Taphrinales</taxon>
        <taxon>Protomycetaceae</taxon>
        <taxon>Protomyces</taxon>
    </lineage>
</organism>
<comment type="caution">
    <text evidence="3">The sequence shown here is derived from an EMBL/GenBank/DDBJ whole genome shotgun (WGS) entry which is preliminary data.</text>
</comment>
<dbReference type="Gene3D" id="1.10.287.110">
    <property type="entry name" value="DnaJ domain"/>
    <property type="match status" value="1"/>
</dbReference>
<reference evidence="3 4" key="1">
    <citation type="submission" date="2016-07" db="EMBL/GenBank/DDBJ databases">
        <title>Pervasive Adenine N6-methylation of Active Genes in Fungi.</title>
        <authorList>
            <consortium name="DOE Joint Genome Institute"/>
            <person name="Mondo S.J."/>
            <person name="Dannebaum R.O."/>
            <person name="Kuo R.C."/>
            <person name="Labutti K."/>
            <person name="Haridas S."/>
            <person name="Kuo A."/>
            <person name="Salamov A."/>
            <person name="Ahrendt S.R."/>
            <person name="Lipzen A."/>
            <person name="Sullivan W."/>
            <person name="Andreopoulos W.B."/>
            <person name="Clum A."/>
            <person name="Lindquist E."/>
            <person name="Daum C."/>
            <person name="Ramamoorthy G.K."/>
            <person name="Gryganskyi A."/>
            <person name="Culley D."/>
            <person name="Magnuson J.K."/>
            <person name="James T.Y."/>
            <person name="O'Malley M.A."/>
            <person name="Stajich J.E."/>
            <person name="Spatafora J.W."/>
            <person name="Visel A."/>
            <person name="Grigoriev I.V."/>
        </authorList>
    </citation>
    <scope>NUCLEOTIDE SEQUENCE [LARGE SCALE GENOMIC DNA]</scope>
    <source>
        <strain evidence="3 4">12-1054</strain>
    </source>
</reference>
<dbReference type="FunFam" id="2.60.260.20:FF:000002">
    <property type="entry name" value="Dnaj homolog subfamily b member"/>
    <property type="match status" value="1"/>
</dbReference>
<gene>
    <name evidence="3" type="ORF">BCR37DRAFT_123564</name>
</gene>
<dbReference type="SUPFAM" id="SSF46565">
    <property type="entry name" value="Chaperone J-domain"/>
    <property type="match status" value="1"/>
</dbReference>
<dbReference type="AlphaFoldDB" id="A0A1Y2FT61"/>
<accession>A0A1Y2FT61</accession>
<protein>
    <recommendedName>
        <fullName evidence="2">J domain-containing protein</fullName>
    </recommendedName>
</protein>
<dbReference type="OMA" id="MPIRKEG"/>
<dbReference type="GO" id="GO:0006413">
    <property type="term" value="P:translational initiation"/>
    <property type="evidence" value="ECO:0007669"/>
    <property type="project" value="TreeGrafter"/>
</dbReference>
<dbReference type="EMBL" id="MCFI01000002">
    <property type="protein sequence ID" value="ORY86777.1"/>
    <property type="molecule type" value="Genomic_DNA"/>
</dbReference>
<dbReference type="PANTHER" id="PTHR24078:SF553">
    <property type="entry name" value="DNAJ HOMOLOG SUBFAMILY B MEMBER 5"/>
    <property type="match status" value="1"/>
</dbReference>
<dbReference type="PRINTS" id="PR00625">
    <property type="entry name" value="JDOMAIN"/>
</dbReference>
<feature type="domain" description="J" evidence="2">
    <location>
        <begin position="4"/>
        <end position="68"/>
    </location>
</feature>
<dbReference type="PANTHER" id="PTHR24078">
    <property type="entry name" value="DNAJ HOMOLOG SUBFAMILY C MEMBER"/>
    <property type="match status" value="1"/>
</dbReference>
<dbReference type="Pfam" id="PF00226">
    <property type="entry name" value="DnaJ"/>
    <property type="match status" value="1"/>
</dbReference>
<keyword evidence="1" id="KW-0143">Chaperone</keyword>
<dbReference type="InterPro" id="IPR008971">
    <property type="entry name" value="HSP40/DnaJ_pept-bd"/>
</dbReference>
<dbReference type="GeneID" id="63782620"/>
<dbReference type="InterPro" id="IPR002939">
    <property type="entry name" value="DnaJ_C"/>
</dbReference>
<dbReference type="InterPro" id="IPR018253">
    <property type="entry name" value="DnaJ_domain_CS"/>
</dbReference>
<keyword evidence="4" id="KW-1185">Reference proteome</keyword>
<evidence type="ECO:0000313" key="4">
    <source>
        <dbReference type="Proteomes" id="UP000193685"/>
    </source>
</evidence>
<sequence length="358" mass="37635">MPQSYYDVLGISKTANDDEIKKAYRKLALKYHPDRCKEPGAEDKFKKVSEAFEVLSDKEKRGVYDQFGEDGLKGGGMPQQGGAGGAGGFPGGFSFGSGGMPSGFGSGGGSSFRFSASDPNDIFARFFSGGDDPFASMGGGGGGGMPSGFGMGGMPGGFPGMGGMGGGIGGSRGRSSQSNEPAELITKPLPVSLEDMFTGTTKKLKITRKLLDHSGTSVPAEKILEVVIKPGYKKGTKITFAGAGDEKANGSTQDIAFVLEEKPHPKFKREDDHLRLSFDLTLVEALCGYEKVIETIEGKRLKVSSTSITQPGAETRYPGQGFPNSKTGKRGDLIVEAKVSLPTSLTPTQKADLRKILT</sequence>
<proteinExistence type="predicted"/>
<dbReference type="PROSITE" id="PS50076">
    <property type="entry name" value="DNAJ_2"/>
    <property type="match status" value="1"/>
</dbReference>
<dbReference type="OrthoDB" id="550424at2759"/>
<dbReference type="FunFam" id="2.60.260.20:FF:000013">
    <property type="entry name" value="DnaJ subfamily B member 11"/>
    <property type="match status" value="1"/>
</dbReference>
<dbReference type="CDD" id="cd06257">
    <property type="entry name" value="DnaJ"/>
    <property type="match status" value="1"/>
</dbReference>
<dbReference type="InterPro" id="IPR036869">
    <property type="entry name" value="J_dom_sf"/>
</dbReference>
<name>A0A1Y2FT61_PROLT</name>
<dbReference type="GO" id="GO:0051082">
    <property type="term" value="F:unfolded protein binding"/>
    <property type="evidence" value="ECO:0007669"/>
    <property type="project" value="InterPro"/>
</dbReference>
<evidence type="ECO:0000256" key="1">
    <source>
        <dbReference type="ARBA" id="ARBA00023186"/>
    </source>
</evidence>
<dbReference type="GO" id="GO:0005829">
    <property type="term" value="C:cytosol"/>
    <property type="evidence" value="ECO:0007669"/>
    <property type="project" value="TreeGrafter"/>
</dbReference>
<dbReference type="SMART" id="SM00271">
    <property type="entry name" value="DnaJ"/>
    <property type="match status" value="1"/>
</dbReference>
<dbReference type="InterPro" id="IPR051339">
    <property type="entry name" value="DnaJ_subfamily_B"/>
</dbReference>
<dbReference type="Gene3D" id="2.60.260.20">
    <property type="entry name" value="Urease metallochaperone UreE, N-terminal domain"/>
    <property type="match status" value="2"/>
</dbReference>
<evidence type="ECO:0000259" key="2">
    <source>
        <dbReference type="PROSITE" id="PS50076"/>
    </source>
</evidence>
<dbReference type="InterPro" id="IPR001623">
    <property type="entry name" value="DnaJ_domain"/>
</dbReference>
<dbReference type="STRING" id="56484.A0A1Y2FT61"/>
<evidence type="ECO:0000313" key="3">
    <source>
        <dbReference type="EMBL" id="ORY86777.1"/>
    </source>
</evidence>
<dbReference type="RefSeq" id="XP_040727633.1">
    <property type="nucleotide sequence ID" value="XM_040866021.1"/>
</dbReference>
<dbReference type="GO" id="GO:0006457">
    <property type="term" value="P:protein folding"/>
    <property type="evidence" value="ECO:0007669"/>
    <property type="project" value="InterPro"/>
</dbReference>
<dbReference type="Proteomes" id="UP000193685">
    <property type="component" value="Unassembled WGS sequence"/>
</dbReference>
<dbReference type="PROSITE" id="PS00636">
    <property type="entry name" value="DNAJ_1"/>
    <property type="match status" value="1"/>
</dbReference>
<dbReference type="CDD" id="cd10747">
    <property type="entry name" value="DnaJ_C"/>
    <property type="match status" value="1"/>
</dbReference>
<dbReference type="Pfam" id="PF01556">
    <property type="entry name" value="DnaJ_C"/>
    <property type="match status" value="1"/>
</dbReference>